<dbReference type="InterPro" id="IPR002938">
    <property type="entry name" value="FAD-bd"/>
</dbReference>
<evidence type="ECO:0000259" key="3">
    <source>
        <dbReference type="Pfam" id="PF01494"/>
    </source>
</evidence>
<dbReference type="InterPro" id="IPR036188">
    <property type="entry name" value="FAD/NAD-bd_sf"/>
</dbReference>
<dbReference type="Gene3D" id="3.40.30.120">
    <property type="match status" value="1"/>
</dbReference>
<dbReference type="RefSeq" id="WP_329406709.1">
    <property type="nucleotide sequence ID" value="NZ_CP109441.1"/>
</dbReference>
<dbReference type="PANTHER" id="PTHR43004">
    <property type="entry name" value="TRK SYSTEM POTASSIUM UPTAKE PROTEIN"/>
    <property type="match status" value="1"/>
</dbReference>
<dbReference type="SUPFAM" id="SSF51905">
    <property type="entry name" value="FAD/NAD(P)-binding domain"/>
    <property type="match status" value="1"/>
</dbReference>
<organism evidence="4 5">
    <name type="scientific">Nocardia vinacea</name>
    <dbReference type="NCBI Taxonomy" id="96468"/>
    <lineage>
        <taxon>Bacteria</taxon>
        <taxon>Bacillati</taxon>
        <taxon>Actinomycetota</taxon>
        <taxon>Actinomycetes</taxon>
        <taxon>Mycobacteriales</taxon>
        <taxon>Nocardiaceae</taxon>
        <taxon>Nocardia</taxon>
    </lineage>
</organism>
<accession>A0ABZ1YLC1</accession>
<dbReference type="PANTHER" id="PTHR43004:SF8">
    <property type="entry name" value="FAD-BINDING DOMAIN-CONTAINING PROTEIN-RELATED"/>
    <property type="match status" value="1"/>
</dbReference>
<keyword evidence="4" id="KW-0503">Monooxygenase</keyword>
<feature type="domain" description="FAD-binding" evidence="3">
    <location>
        <begin position="13"/>
        <end position="382"/>
    </location>
</feature>
<dbReference type="GO" id="GO:0004497">
    <property type="term" value="F:monooxygenase activity"/>
    <property type="evidence" value="ECO:0007669"/>
    <property type="project" value="UniProtKB-KW"/>
</dbReference>
<evidence type="ECO:0000256" key="1">
    <source>
        <dbReference type="ARBA" id="ARBA00022630"/>
    </source>
</evidence>
<evidence type="ECO:0000256" key="2">
    <source>
        <dbReference type="ARBA" id="ARBA00022827"/>
    </source>
</evidence>
<dbReference type="InterPro" id="IPR050641">
    <property type="entry name" value="RIFMO-like"/>
</dbReference>
<gene>
    <name evidence="4" type="ORF">OG563_33215</name>
</gene>
<dbReference type="Gene3D" id="3.50.50.60">
    <property type="entry name" value="FAD/NAD(P)-binding domain"/>
    <property type="match status" value="1"/>
</dbReference>
<sequence length="627" mass="66410">MNQPVAQGGADLDVPVLIVGGGPAGLTAALELARRGIDGLLVERRAFTAHFPRAHLLNVRTMETFHDVGVAEQVYQESPPEDQWHKCAWYTSLAGPSPLHGRKVGEVPAWGGGKDAARYAAASPRRFANLPQLRLDMILADHAARAWPGQVRSQQELIGLDLDDTGATATVVDRDSGRSYRVRARFVIAADGGRTCAGLLGVGVTGPRALLDVVSVYFAADLSSYADPEALLTYFVSPSGQGSFAGALLALGPGRWGAQSPEWSLSMTYRIGDPTAHDTDAILRQARGILGLPDLDIDVHAISHWQFEGVVADRFRVGPVFLVGDAAHRHPPTGGLGLNTAIGDVTNLAWKVAAVLKGEADETLLDTYESERMPVAARNVEHSLRNAGRHAPVAAALGLVKGQSEEEGWAQIAVWAADTPEGARRRVAAESAVAHNAEDYGQLNIEAGFAYEAGAVIPDGTPPPPGHDSATEFHPTARPGHHIPHVWLDRDGQRVSTSDLVAPEGMTLFVDVAHAAAWRRAAETVDGVRLTLVEVGGALADPSGAWTSVRGTAPDGALLVRPDRHVAWRVATVPADPATELAAALRLLVRPVSALVGVRRDLAGITDAGEALRVGSAHDPRLFTVLE</sequence>
<dbReference type="Pfam" id="PF21274">
    <property type="entry name" value="Rng_hyd_C"/>
    <property type="match status" value="1"/>
</dbReference>
<keyword evidence="5" id="KW-1185">Reference proteome</keyword>
<keyword evidence="2" id="KW-0274">FAD</keyword>
<dbReference type="EMBL" id="CP109441">
    <property type="protein sequence ID" value="WUV44025.1"/>
    <property type="molecule type" value="Genomic_DNA"/>
</dbReference>
<evidence type="ECO:0000313" key="4">
    <source>
        <dbReference type="EMBL" id="WUV44025.1"/>
    </source>
</evidence>
<keyword evidence="1" id="KW-0285">Flavoprotein</keyword>
<reference evidence="4" key="1">
    <citation type="submission" date="2022-10" db="EMBL/GenBank/DDBJ databases">
        <title>The complete genomes of actinobacterial strains from the NBC collection.</title>
        <authorList>
            <person name="Joergensen T.S."/>
            <person name="Alvarez Arevalo M."/>
            <person name="Sterndorff E.B."/>
            <person name="Faurdal D."/>
            <person name="Vuksanovic O."/>
            <person name="Mourched A.-S."/>
            <person name="Charusanti P."/>
            <person name="Shaw S."/>
            <person name="Blin K."/>
            <person name="Weber T."/>
        </authorList>
    </citation>
    <scope>NUCLEOTIDE SEQUENCE</scope>
    <source>
        <strain evidence="4">NBC_01482</strain>
    </source>
</reference>
<evidence type="ECO:0000313" key="5">
    <source>
        <dbReference type="Proteomes" id="UP001432062"/>
    </source>
</evidence>
<proteinExistence type="predicted"/>
<keyword evidence="4" id="KW-0560">Oxidoreductase</keyword>
<protein>
    <submittedName>
        <fullName evidence="4">FAD-dependent monooxygenase</fullName>
    </submittedName>
</protein>
<dbReference type="Gene3D" id="3.30.9.10">
    <property type="entry name" value="D-Amino Acid Oxidase, subunit A, domain 2"/>
    <property type="match status" value="1"/>
</dbReference>
<dbReference type="PRINTS" id="PR00420">
    <property type="entry name" value="RNGMNOXGNASE"/>
</dbReference>
<name>A0ABZ1YLC1_9NOCA</name>
<dbReference type="Pfam" id="PF01494">
    <property type="entry name" value="FAD_binding_3"/>
    <property type="match status" value="1"/>
</dbReference>
<dbReference type="Proteomes" id="UP001432062">
    <property type="component" value="Chromosome"/>
</dbReference>